<dbReference type="KEGG" id="cbar:PATL70BA_2152"/>
<dbReference type="Proteomes" id="UP000279029">
    <property type="component" value="Chromosome"/>
</dbReference>
<dbReference type="SMART" id="SM00354">
    <property type="entry name" value="HTH_LACI"/>
    <property type="match status" value="1"/>
</dbReference>
<dbReference type="PANTHER" id="PTHR30146">
    <property type="entry name" value="LACI-RELATED TRANSCRIPTIONAL REPRESSOR"/>
    <property type="match status" value="1"/>
</dbReference>
<dbReference type="Gene3D" id="1.10.260.40">
    <property type="entry name" value="lambda repressor-like DNA-binding domains"/>
    <property type="match status" value="1"/>
</dbReference>
<dbReference type="PRINTS" id="PR00036">
    <property type="entry name" value="HTHLACI"/>
</dbReference>
<dbReference type="InterPro" id="IPR010982">
    <property type="entry name" value="Lambda_DNA-bd_dom_sf"/>
</dbReference>
<dbReference type="InterPro" id="IPR028082">
    <property type="entry name" value="Peripla_BP_I"/>
</dbReference>
<evidence type="ECO:0000313" key="6">
    <source>
        <dbReference type="EMBL" id="VDN48040.1"/>
    </source>
</evidence>
<keyword evidence="4" id="KW-0804">Transcription</keyword>
<dbReference type="EMBL" id="LR130778">
    <property type="protein sequence ID" value="VDN48040.1"/>
    <property type="molecule type" value="Genomic_DNA"/>
</dbReference>
<keyword evidence="7" id="KW-1185">Reference proteome</keyword>
<dbReference type="RefSeq" id="WP_125137239.1">
    <property type="nucleotide sequence ID" value="NZ_LR130778.1"/>
</dbReference>
<dbReference type="PROSITE" id="PS50932">
    <property type="entry name" value="HTH_LACI_2"/>
    <property type="match status" value="1"/>
</dbReference>
<evidence type="ECO:0000259" key="5">
    <source>
        <dbReference type="PROSITE" id="PS50932"/>
    </source>
</evidence>
<dbReference type="CDD" id="cd06267">
    <property type="entry name" value="PBP1_LacI_sugar_binding-like"/>
    <property type="match status" value="1"/>
</dbReference>
<sequence>MKVTIKHIAELAGVSIATVSKVINHKDEKITHQTRDRVLEVIKEQGYIPNRVASSMVTKRTKTLGLMIPDITNPFFPELARGVEDGANEMGYTLILCNSDNDLQKEESYLEMLQEKMVDGIIFTASSRRTTMSSAFLKLTIPVVSVDREIEGLKLEGKITVDNEKGAFEAVCYLLEKGYRKIYHISGPLLSKTAKDRYAGFIRAHKEKGIMPIEDHLLEGNYTSTWGYDYTKKLIEEQVDFDSLFCGNDLIALGAYKALHEKNIRIPEDIGIIGFDDIYMAEIVSPGLTTVRQPSYSMGYKAAEMMLDRIKNKDSIQKEWVLESKLIIRGSTK</sequence>
<evidence type="ECO:0000256" key="1">
    <source>
        <dbReference type="ARBA" id="ARBA00022491"/>
    </source>
</evidence>
<evidence type="ECO:0000256" key="2">
    <source>
        <dbReference type="ARBA" id="ARBA00023015"/>
    </source>
</evidence>
<dbReference type="GO" id="GO:0003700">
    <property type="term" value="F:DNA-binding transcription factor activity"/>
    <property type="evidence" value="ECO:0007669"/>
    <property type="project" value="TreeGrafter"/>
</dbReference>
<dbReference type="GO" id="GO:0000976">
    <property type="term" value="F:transcription cis-regulatory region binding"/>
    <property type="evidence" value="ECO:0007669"/>
    <property type="project" value="TreeGrafter"/>
</dbReference>
<gene>
    <name evidence="6" type="primary">regA</name>
    <name evidence="6" type="ORF">PATL70BA_2152</name>
</gene>
<keyword evidence="2" id="KW-0805">Transcription regulation</keyword>
<dbReference type="OrthoDB" id="369222at2"/>
<accession>A0A3P7P3D1</accession>
<feature type="domain" description="HTH lacI-type" evidence="5">
    <location>
        <begin position="3"/>
        <end position="58"/>
    </location>
</feature>
<evidence type="ECO:0000256" key="4">
    <source>
        <dbReference type="ARBA" id="ARBA00023163"/>
    </source>
</evidence>
<dbReference type="AlphaFoldDB" id="A0A3P7P3D1"/>
<evidence type="ECO:0000313" key="7">
    <source>
        <dbReference type="Proteomes" id="UP000279029"/>
    </source>
</evidence>
<evidence type="ECO:0000256" key="3">
    <source>
        <dbReference type="ARBA" id="ARBA00023125"/>
    </source>
</evidence>
<protein>
    <submittedName>
        <fullName evidence="6">HTH-type transcriptional regulator RegA</fullName>
    </submittedName>
</protein>
<reference evidence="6 7" key="1">
    <citation type="submission" date="2018-09" db="EMBL/GenBank/DDBJ databases">
        <authorList>
            <person name="Postec A."/>
        </authorList>
    </citation>
    <scope>NUCLEOTIDE SEQUENCE [LARGE SCALE GENOMIC DNA]</scope>
    <source>
        <strain evidence="6">70B-A</strain>
    </source>
</reference>
<dbReference type="InterPro" id="IPR046335">
    <property type="entry name" value="LacI/GalR-like_sensor"/>
</dbReference>
<dbReference type="Pfam" id="PF13377">
    <property type="entry name" value="Peripla_BP_3"/>
    <property type="match status" value="1"/>
</dbReference>
<keyword evidence="3" id="KW-0238">DNA-binding</keyword>
<proteinExistence type="predicted"/>
<keyword evidence="1" id="KW-0678">Repressor</keyword>
<dbReference type="PANTHER" id="PTHR30146:SF148">
    <property type="entry name" value="HTH-TYPE TRANSCRIPTIONAL REPRESSOR PURR-RELATED"/>
    <property type="match status" value="1"/>
</dbReference>
<dbReference type="SUPFAM" id="SSF53822">
    <property type="entry name" value="Periplasmic binding protein-like I"/>
    <property type="match status" value="1"/>
</dbReference>
<dbReference type="SUPFAM" id="SSF47413">
    <property type="entry name" value="lambda repressor-like DNA-binding domains"/>
    <property type="match status" value="1"/>
</dbReference>
<dbReference type="CDD" id="cd01392">
    <property type="entry name" value="HTH_LacI"/>
    <property type="match status" value="1"/>
</dbReference>
<dbReference type="Gene3D" id="3.40.50.2300">
    <property type="match status" value="2"/>
</dbReference>
<dbReference type="Pfam" id="PF00356">
    <property type="entry name" value="LacI"/>
    <property type="match status" value="1"/>
</dbReference>
<organism evidence="6 7">
    <name type="scientific">Petrocella atlantisensis</name>
    <dbReference type="NCBI Taxonomy" id="2173034"/>
    <lineage>
        <taxon>Bacteria</taxon>
        <taxon>Bacillati</taxon>
        <taxon>Bacillota</taxon>
        <taxon>Clostridia</taxon>
        <taxon>Lachnospirales</taxon>
        <taxon>Vallitaleaceae</taxon>
        <taxon>Petrocella</taxon>
    </lineage>
</organism>
<dbReference type="InterPro" id="IPR000843">
    <property type="entry name" value="HTH_LacI"/>
</dbReference>
<name>A0A3P7P3D1_9FIRM</name>